<dbReference type="PANTHER" id="PTHR43157:SF31">
    <property type="entry name" value="PHOSPHATIDYLINOSITOL-GLYCAN BIOSYNTHESIS CLASS F PROTEIN"/>
    <property type="match status" value="1"/>
</dbReference>
<dbReference type="AlphaFoldDB" id="A0A815CAB2"/>
<sequence>MSETIIEKLSLIVNETFNQYHKSFLIISGTVLTGWLYNKYWINRRLFSSCQSMEGKTVLITGGNTGIGYETAKDLLQRGARVIIACRNVNKGYEAIHKLINESGCSKSNIRVMECDLCSFDSVRNLAKLYNEEEDRLDILICNAGLGYSSTIITKDGFNPVIQTNYLSHFLLTNLLLNKLKQSKPSRIINISSDLHKAVKSIDWSDALTQFHKTSLFGSYAPSKLFQILSTYKLKQDLLDNENINSFSLTPGLVSTSIKDPMEESINFFTSIFYYPLFYLMKFLFSKTPQSGAQTSIYCTIQSHLQKSKDLYFENCTAVKSSPLTMDPLLAEKLWTISCQAVGI</sequence>
<reference evidence="2" key="1">
    <citation type="submission" date="2021-02" db="EMBL/GenBank/DDBJ databases">
        <authorList>
            <person name="Nowell W R."/>
        </authorList>
    </citation>
    <scope>NUCLEOTIDE SEQUENCE</scope>
</reference>
<comment type="caution">
    <text evidence="2">The sequence shown here is derived from an EMBL/GenBank/DDBJ whole genome shotgun (WGS) entry which is preliminary data.</text>
</comment>
<protein>
    <submittedName>
        <fullName evidence="2">Uncharacterized protein</fullName>
    </submittedName>
</protein>
<dbReference type="EMBL" id="CAJNOM010000799">
    <property type="protein sequence ID" value="CAF1564189.1"/>
    <property type="molecule type" value="Genomic_DNA"/>
</dbReference>
<evidence type="ECO:0000313" key="2">
    <source>
        <dbReference type="EMBL" id="CAF1281300.1"/>
    </source>
</evidence>
<dbReference type="InterPro" id="IPR002347">
    <property type="entry name" value="SDR_fam"/>
</dbReference>
<dbReference type="Proteomes" id="UP000663877">
    <property type="component" value="Unassembled WGS sequence"/>
</dbReference>
<dbReference type="Pfam" id="PF00106">
    <property type="entry name" value="adh_short"/>
    <property type="match status" value="1"/>
</dbReference>
<dbReference type="GO" id="GO:0016491">
    <property type="term" value="F:oxidoreductase activity"/>
    <property type="evidence" value="ECO:0007669"/>
    <property type="project" value="UniProtKB-KW"/>
</dbReference>
<dbReference type="OrthoDB" id="191139at2759"/>
<dbReference type="PRINTS" id="PR00081">
    <property type="entry name" value="GDHRDH"/>
</dbReference>
<name>A0A815CAB2_9BILA</name>
<evidence type="ECO:0000256" key="1">
    <source>
        <dbReference type="ARBA" id="ARBA00023002"/>
    </source>
</evidence>
<dbReference type="SUPFAM" id="SSF51735">
    <property type="entry name" value="NAD(P)-binding Rossmann-fold domains"/>
    <property type="match status" value="1"/>
</dbReference>
<gene>
    <name evidence="2" type="ORF">BJG266_LOCUS31219</name>
    <name evidence="3" type="ORF">QVE165_LOCUS48181</name>
</gene>
<evidence type="ECO:0000313" key="3">
    <source>
        <dbReference type="EMBL" id="CAF1564189.1"/>
    </source>
</evidence>
<proteinExistence type="predicted"/>
<dbReference type="Proteomes" id="UP000663832">
    <property type="component" value="Unassembled WGS sequence"/>
</dbReference>
<keyword evidence="4" id="KW-1185">Reference proteome</keyword>
<dbReference type="PANTHER" id="PTHR43157">
    <property type="entry name" value="PHOSPHATIDYLINOSITOL-GLYCAN BIOSYNTHESIS CLASS F PROTEIN-RELATED"/>
    <property type="match status" value="1"/>
</dbReference>
<accession>A0A815CAB2</accession>
<dbReference type="Gene3D" id="3.40.50.720">
    <property type="entry name" value="NAD(P)-binding Rossmann-like Domain"/>
    <property type="match status" value="1"/>
</dbReference>
<keyword evidence="1" id="KW-0560">Oxidoreductase</keyword>
<dbReference type="InterPro" id="IPR036291">
    <property type="entry name" value="NAD(P)-bd_dom_sf"/>
</dbReference>
<dbReference type="EMBL" id="CAJNOI010000448">
    <property type="protein sequence ID" value="CAF1281300.1"/>
    <property type="molecule type" value="Genomic_DNA"/>
</dbReference>
<organism evidence="2 5">
    <name type="scientific">Adineta steineri</name>
    <dbReference type="NCBI Taxonomy" id="433720"/>
    <lineage>
        <taxon>Eukaryota</taxon>
        <taxon>Metazoa</taxon>
        <taxon>Spiralia</taxon>
        <taxon>Gnathifera</taxon>
        <taxon>Rotifera</taxon>
        <taxon>Eurotatoria</taxon>
        <taxon>Bdelloidea</taxon>
        <taxon>Adinetida</taxon>
        <taxon>Adinetidae</taxon>
        <taxon>Adineta</taxon>
    </lineage>
</organism>
<evidence type="ECO:0000313" key="4">
    <source>
        <dbReference type="Proteomes" id="UP000663832"/>
    </source>
</evidence>
<evidence type="ECO:0000313" key="5">
    <source>
        <dbReference type="Proteomes" id="UP000663877"/>
    </source>
</evidence>